<proteinExistence type="inferred from homology"/>
<dbReference type="CDD" id="cd22584">
    <property type="entry name" value="Rcat_RBR_unk"/>
    <property type="match status" value="1"/>
</dbReference>
<dbReference type="SMART" id="SM00647">
    <property type="entry name" value="IBR"/>
    <property type="match status" value="2"/>
</dbReference>
<keyword evidence="9" id="KW-0677">Repeat</keyword>
<dbReference type="FunFam" id="3.30.420.10:FF:000076">
    <property type="entry name" value="RBR-type E3 ubiquitin transferase"/>
    <property type="match status" value="1"/>
</dbReference>
<dbReference type="InterPro" id="IPR044066">
    <property type="entry name" value="TRIAD_supradom"/>
</dbReference>
<dbReference type="SUPFAM" id="SSF57850">
    <property type="entry name" value="RING/U-box"/>
    <property type="match status" value="2"/>
</dbReference>
<dbReference type="InterPro" id="IPR002867">
    <property type="entry name" value="IBR_dom"/>
</dbReference>
<dbReference type="InterPro" id="IPR001841">
    <property type="entry name" value="Znf_RING"/>
</dbReference>
<comment type="similarity">
    <text evidence="5">Belongs to the RBR family. Ariadne subfamily.</text>
</comment>
<feature type="domain" description="RING-type" evidence="15">
    <location>
        <begin position="326"/>
        <end position="544"/>
    </location>
</feature>
<dbReference type="Gene3D" id="1.20.120.1750">
    <property type="match status" value="1"/>
</dbReference>
<evidence type="ECO:0000256" key="13">
    <source>
        <dbReference type="PROSITE-ProRule" id="PRU00175"/>
    </source>
</evidence>
<dbReference type="InterPro" id="IPR013083">
    <property type="entry name" value="Znf_RING/FYVE/PHD"/>
</dbReference>
<dbReference type="InterPro" id="IPR018957">
    <property type="entry name" value="Znf_C3HC4_RING-type"/>
</dbReference>
<sequence length="555" mass="63057">MATSTDTDELQTLLSEQQREFMAAKTLDSDLDMAFQLQMQEAMNASLAIQPLASRSTPSTPLKVVTYFEDDQNDGVLDLASTLMLEDLKAFAQELEDREQCEAEMRKMRDDLDRRIFDQTFARDIMNIPEDQWQNYGDNYHKPYCTDGASSSSSSSSSSSLQNPFLATEVFKLYFKGLVSEEMVKDMKVTVAAIGIAICDSKDFLIFEVKKPMEAIDADGVVLSEECAELQALIEGLDNAIGLGLKSVTFFCENYLVYNHITGRLPTSQSKLGTLVNQVLHLQTKFESCNPSLIARNDIKFAFKSARDTIVSQITWPADTNNGKSLKETCVICFEDADVEKMFSVDSCLHRYCFSCMKQHVEVKLLNGMMATCPHEGCKSEVNVDSCSKFLAPKLVEIISQRIKESAIPVTQKVYCPYPKCSVLMSKHDVLEYTKTVYIGAEQSGARKCMKCDCFFCINCQVPWHYDMTCYDYKNSNPYLRAEDCKLKSLAEENKWRQCVKCNHMVELSEGCYHIYCRCGYEFCYTCGAEWKNKKATCSCPIWDEPNIIRNQRRF</sequence>
<dbReference type="Gene3D" id="3.30.40.10">
    <property type="entry name" value="Zinc/RING finger domain, C3HC4 (zinc finger)"/>
    <property type="match status" value="1"/>
</dbReference>
<evidence type="ECO:0000256" key="6">
    <source>
        <dbReference type="ARBA" id="ARBA00012251"/>
    </source>
</evidence>
<evidence type="ECO:0000256" key="11">
    <source>
        <dbReference type="ARBA" id="ARBA00022786"/>
    </source>
</evidence>
<protein>
    <recommendedName>
        <fullName evidence="6">RBR-type E3 ubiquitin transferase</fullName>
        <ecNumber evidence="6">2.3.2.31</ecNumber>
    </recommendedName>
</protein>
<evidence type="ECO:0000256" key="5">
    <source>
        <dbReference type="ARBA" id="ARBA00005884"/>
    </source>
</evidence>
<feature type="domain" description="RING-type" evidence="14">
    <location>
        <begin position="330"/>
        <end position="374"/>
    </location>
</feature>
<evidence type="ECO:0000256" key="2">
    <source>
        <dbReference type="ARBA" id="ARBA00001947"/>
    </source>
</evidence>
<keyword evidence="11" id="KW-0833">Ubl conjugation pathway</keyword>
<comment type="caution">
    <text evidence="16">The sequence shown here is derived from an EMBL/GenBank/DDBJ whole genome shotgun (WGS) entry which is preliminary data.</text>
</comment>
<dbReference type="KEGG" id="qsa:O6P43_000295"/>
<evidence type="ECO:0000256" key="8">
    <source>
        <dbReference type="ARBA" id="ARBA00022723"/>
    </source>
</evidence>
<dbReference type="GO" id="GO:0061630">
    <property type="term" value="F:ubiquitin protein ligase activity"/>
    <property type="evidence" value="ECO:0007669"/>
    <property type="project" value="UniProtKB-EC"/>
</dbReference>
<evidence type="ECO:0000313" key="17">
    <source>
        <dbReference type="Proteomes" id="UP001163823"/>
    </source>
</evidence>
<evidence type="ECO:0000256" key="3">
    <source>
        <dbReference type="ARBA" id="ARBA00003976"/>
    </source>
</evidence>
<dbReference type="AlphaFoldDB" id="A0AAD7QGP2"/>
<reference evidence="16 17" key="1">
    <citation type="journal article" date="2023" name="Science">
        <title>Elucidation of the pathway for biosynthesis of saponin adjuvants from the soapbark tree.</title>
        <authorList>
            <person name="Reed J."/>
            <person name="Orme A."/>
            <person name="El-Demerdash A."/>
            <person name="Owen C."/>
            <person name="Martin L.B.B."/>
            <person name="Misra R.C."/>
            <person name="Kikuchi S."/>
            <person name="Rejzek M."/>
            <person name="Martin A.C."/>
            <person name="Harkess A."/>
            <person name="Leebens-Mack J."/>
            <person name="Louveau T."/>
            <person name="Stephenson M.J."/>
            <person name="Osbourn A."/>
        </authorList>
    </citation>
    <scope>NUCLEOTIDE SEQUENCE [LARGE SCALE GENOMIC DNA]</scope>
    <source>
        <strain evidence="16">S10</strain>
    </source>
</reference>
<gene>
    <name evidence="16" type="ORF">O6P43_000295</name>
</gene>
<keyword evidence="7 16" id="KW-0808">Transferase</keyword>
<dbReference type="PROSITE" id="PS50089">
    <property type="entry name" value="ZF_RING_2"/>
    <property type="match status" value="1"/>
</dbReference>
<evidence type="ECO:0000259" key="14">
    <source>
        <dbReference type="PROSITE" id="PS50089"/>
    </source>
</evidence>
<dbReference type="PANTHER" id="PTHR11685">
    <property type="entry name" value="RBR FAMILY RING FINGER AND IBR DOMAIN-CONTAINING"/>
    <property type="match status" value="1"/>
</dbReference>
<comment type="catalytic activity">
    <reaction evidence="1">
        <text>[E2 ubiquitin-conjugating enzyme]-S-ubiquitinyl-L-cysteine + [acceptor protein]-L-lysine = [E2 ubiquitin-conjugating enzyme]-L-cysteine + [acceptor protein]-N(6)-ubiquitinyl-L-lysine.</text>
        <dbReference type="EC" id="2.3.2.31"/>
    </reaction>
</comment>
<dbReference type="EMBL" id="JARAOO010000001">
    <property type="protein sequence ID" value="KAJ7980960.1"/>
    <property type="molecule type" value="Genomic_DNA"/>
</dbReference>
<dbReference type="PROSITE" id="PS51873">
    <property type="entry name" value="TRIAD"/>
    <property type="match status" value="1"/>
</dbReference>
<dbReference type="GO" id="GO:0016567">
    <property type="term" value="P:protein ubiquitination"/>
    <property type="evidence" value="ECO:0007669"/>
    <property type="project" value="InterPro"/>
</dbReference>
<keyword evidence="17" id="KW-1185">Reference proteome</keyword>
<dbReference type="GO" id="GO:0003676">
    <property type="term" value="F:nucleic acid binding"/>
    <property type="evidence" value="ECO:0007669"/>
    <property type="project" value="InterPro"/>
</dbReference>
<keyword evidence="10 13" id="KW-0863">Zinc-finger</keyword>
<evidence type="ECO:0000313" key="16">
    <source>
        <dbReference type="EMBL" id="KAJ7980960.1"/>
    </source>
</evidence>
<dbReference type="InterPro" id="IPR031127">
    <property type="entry name" value="E3_UB_ligase_RBR"/>
</dbReference>
<dbReference type="EC" id="2.3.2.31" evidence="6"/>
<evidence type="ECO:0000256" key="10">
    <source>
        <dbReference type="ARBA" id="ARBA00022771"/>
    </source>
</evidence>
<dbReference type="CDD" id="cd22582">
    <property type="entry name" value="BRcat_RBR_unk"/>
    <property type="match status" value="1"/>
</dbReference>
<dbReference type="FunFam" id="3.30.40.10:FF:000230">
    <property type="entry name" value="RBR-type E3 ubiquitin transferase"/>
    <property type="match status" value="1"/>
</dbReference>
<evidence type="ECO:0000259" key="15">
    <source>
        <dbReference type="PROSITE" id="PS51873"/>
    </source>
</evidence>
<dbReference type="Proteomes" id="UP001163823">
    <property type="component" value="Chromosome 1"/>
</dbReference>
<evidence type="ECO:0000256" key="4">
    <source>
        <dbReference type="ARBA" id="ARBA00004906"/>
    </source>
</evidence>
<dbReference type="GO" id="GO:0008270">
    <property type="term" value="F:zinc ion binding"/>
    <property type="evidence" value="ECO:0007669"/>
    <property type="project" value="UniProtKB-KW"/>
</dbReference>
<accession>A0AAD7QGP2</accession>
<dbReference type="GO" id="GO:0004523">
    <property type="term" value="F:RNA-DNA hybrid ribonuclease activity"/>
    <property type="evidence" value="ECO:0007669"/>
    <property type="project" value="InterPro"/>
</dbReference>
<comment type="cofactor">
    <cofactor evidence="2">
        <name>Zn(2+)</name>
        <dbReference type="ChEBI" id="CHEBI:29105"/>
    </cofactor>
</comment>
<dbReference type="InterPro" id="IPR017907">
    <property type="entry name" value="Znf_RING_CS"/>
</dbReference>
<dbReference type="Pfam" id="PF13456">
    <property type="entry name" value="RVT_3"/>
    <property type="match status" value="1"/>
</dbReference>
<evidence type="ECO:0000256" key="7">
    <source>
        <dbReference type="ARBA" id="ARBA00022679"/>
    </source>
</evidence>
<dbReference type="Pfam" id="PF00097">
    <property type="entry name" value="zf-C3HC4"/>
    <property type="match status" value="1"/>
</dbReference>
<dbReference type="Pfam" id="PF01485">
    <property type="entry name" value="IBR"/>
    <property type="match status" value="2"/>
</dbReference>
<comment type="function">
    <text evidence="3">Might act as an E3 ubiquitin-protein ligase, or as part of E3 complex, which accepts ubiquitin from specific E2 ubiquitin-conjugating enzymes and then transfers it to substrates.</text>
</comment>
<name>A0AAD7QGP2_QUISA</name>
<keyword evidence="12" id="KW-0862">Zinc</keyword>
<comment type="pathway">
    <text evidence="4">Protein modification; protein ubiquitination.</text>
</comment>
<dbReference type="InterPro" id="IPR036397">
    <property type="entry name" value="RNaseH_sf"/>
</dbReference>
<evidence type="ECO:0000256" key="12">
    <source>
        <dbReference type="ARBA" id="ARBA00022833"/>
    </source>
</evidence>
<evidence type="ECO:0000256" key="9">
    <source>
        <dbReference type="ARBA" id="ARBA00022737"/>
    </source>
</evidence>
<dbReference type="InterPro" id="IPR002156">
    <property type="entry name" value="RNaseH_domain"/>
</dbReference>
<dbReference type="PROSITE" id="PS00518">
    <property type="entry name" value="ZF_RING_1"/>
    <property type="match status" value="1"/>
</dbReference>
<organism evidence="16 17">
    <name type="scientific">Quillaja saponaria</name>
    <name type="common">Soap bark tree</name>
    <dbReference type="NCBI Taxonomy" id="32244"/>
    <lineage>
        <taxon>Eukaryota</taxon>
        <taxon>Viridiplantae</taxon>
        <taxon>Streptophyta</taxon>
        <taxon>Embryophyta</taxon>
        <taxon>Tracheophyta</taxon>
        <taxon>Spermatophyta</taxon>
        <taxon>Magnoliopsida</taxon>
        <taxon>eudicotyledons</taxon>
        <taxon>Gunneridae</taxon>
        <taxon>Pentapetalae</taxon>
        <taxon>rosids</taxon>
        <taxon>fabids</taxon>
        <taxon>Fabales</taxon>
        <taxon>Quillajaceae</taxon>
        <taxon>Quillaja</taxon>
    </lineage>
</organism>
<keyword evidence="8" id="KW-0479">Metal-binding</keyword>
<dbReference type="Gene3D" id="3.30.420.10">
    <property type="entry name" value="Ribonuclease H-like superfamily/Ribonuclease H"/>
    <property type="match status" value="1"/>
</dbReference>
<evidence type="ECO:0000256" key="1">
    <source>
        <dbReference type="ARBA" id="ARBA00001798"/>
    </source>
</evidence>
<dbReference type="FunFam" id="1.20.120.1750:FF:000019">
    <property type="entry name" value="RBR-type E3 ubiquitin transferase"/>
    <property type="match status" value="1"/>
</dbReference>